<dbReference type="Proteomes" id="UP000199427">
    <property type="component" value="Unassembled WGS sequence"/>
</dbReference>
<evidence type="ECO:0000256" key="9">
    <source>
        <dbReference type="ARBA" id="ARBA00022777"/>
    </source>
</evidence>
<dbReference type="InterPro" id="IPR005467">
    <property type="entry name" value="His_kinase_dom"/>
</dbReference>
<keyword evidence="9 15" id="KW-0418">Kinase</keyword>
<comment type="function">
    <text evidence="15">Member of the two-component regulatory system DegS/DegU, which plays an important role in the transition growth phase.</text>
</comment>
<evidence type="ECO:0000256" key="6">
    <source>
        <dbReference type="ARBA" id="ARBA00022679"/>
    </source>
</evidence>
<dbReference type="GO" id="GO:0016020">
    <property type="term" value="C:membrane"/>
    <property type="evidence" value="ECO:0007669"/>
    <property type="project" value="InterPro"/>
</dbReference>
<evidence type="ECO:0000256" key="11">
    <source>
        <dbReference type="ARBA" id="ARBA00023004"/>
    </source>
</evidence>
<dbReference type="EMBL" id="FOES01000022">
    <property type="protein sequence ID" value="SEQ67655.1"/>
    <property type="molecule type" value="Genomic_DNA"/>
</dbReference>
<dbReference type="Gene3D" id="1.20.5.1930">
    <property type="match status" value="1"/>
</dbReference>
<dbReference type="STRING" id="571933.SAMN05216362_1223"/>
<dbReference type="EC" id="2.7.13.3" evidence="15"/>
<reference evidence="18 19" key="1">
    <citation type="submission" date="2016-10" db="EMBL/GenBank/DDBJ databases">
        <authorList>
            <person name="de Groot N.N."/>
        </authorList>
    </citation>
    <scope>NUCLEOTIDE SEQUENCE [LARGE SCALE GENOMIC DNA]</scope>
    <source>
        <strain evidence="18 19">DSM 21633</strain>
    </source>
</reference>
<evidence type="ECO:0000256" key="1">
    <source>
        <dbReference type="ARBA" id="ARBA00000085"/>
    </source>
</evidence>
<feature type="coiled-coil region" evidence="16">
    <location>
        <begin position="111"/>
        <end position="138"/>
    </location>
</feature>
<dbReference type="PRINTS" id="PR00344">
    <property type="entry name" value="BCTRLSENSOR"/>
</dbReference>
<dbReference type="GO" id="GO:0005524">
    <property type="term" value="F:ATP binding"/>
    <property type="evidence" value="ECO:0007669"/>
    <property type="project" value="UniProtKB-UniRule"/>
</dbReference>
<dbReference type="GO" id="GO:0004721">
    <property type="term" value="F:phosphoprotein phosphatase activity"/>
    <property type="evidence" value="ECO:0007669"/>
    <property type="project" value="UniProtKB-UniRule"/>
</dbReference>
<accession>A0A1H9HZQ7</accession>
<evidence type="ECO:0000256" key="4">
    <source>
        <dbReference type="ARBA" id="ARBA00022485"/>
    </source>
</evidence>
<dbReference type="InterPro" id="IPR003594">
    <property type="entry name" value="HATPase_dom"/>
</dbReference>
<sequence length="382" mass="44632">MSVVKDNEKALDSVIEEMINVVTNSKREVFEIGEESRKQQEALNKEVKEIKREVENIISESDELERRLKASRARLSEVSKNFELYSEEEVRKVYNSTHELQTQLVVQRQKEVALIKRRDELEQRIKALATNVDRAEKLMSKINVILTYLQEDFKGVNEALETAKQKHEFGLRIIEAQEEERRNLSREIHDGPAQMLANVLIRSDIVDKTMKQRGMDEALKEIKEMKEMARNALYEVRRIIYDLRPMALDDLGLVPTLRKYLSTIEEYHELKINFEFKGKEMRYGHKFEAAVFRMIQEAVQNAVKHAQAKLIRVQFEASHDQLNIRVIDDGIGFDQEEKRNQSFGLIGMRERIEMLDGKLEVESELGHGTKVKISLPNVYDEQ</sequence>
<evidence type="ECO:0000313" key="19">
    <source>
        <dbReference type="Proteomes" id="UP000199427"/>
    </source>
</evidence>
<dbReference type="AlphaFoldDB" id="A0A1H9HZQ7"/>
<dbReference type="Pfam" id="PF02518">
    <property type="entry name" value="HATPase_c"/>
    <property type="match status" value="1"/>
</dbReference>
<dbReference type="Pfam" id="PF05384">
    <property type="entry name" value="DegS"/>
    <property type="match status" value="1"/>
</dbReference>
<gene>
    <name evidence="18" type="ORF">SAMN05216362_1223</name>
</gene>
<evidence type="ECO:0000256" key="2">
    <source>
        <dbReference type="ARBA" id="ARBA00001966"/>
    </source>
</evidence>
<evidence type="ECO:0000256" key="14">
    <source>
        <dbReference type="ARBA" id="ARBA00024827"/>
    </source>
</evidence>
<keyword evidence="4" id="KW-0004">4Fe-4S</keyword>
<keyword evidence="7" id="KW-0479">Metal-binding</keyword>
<keyword evidence="10 15" id="KW-0067">ATP-binding</keyword>
<keyword evidence="11" id="KW-0408">Iron</keyword>
<evidence type="ECO:0000256" key="15">
    <source>
        <dbReference type="PIRNR" id="PIRNR003169"/>
    </source>
</evidence>
<keyword evidence="8 15" id="KW-0547">Nucleotide-binding</keyword>
<dbReference type="GO" id="GO:0046872">
    <property type="term" value="F:metal ion binding"/>
    <property type="evidence" value="ECO:0007669"/>
    <property type="project" value="UniProtKB-KW"/>
</dbReference>
<dbReference type="GO" id="GO:0005737">
    <property type="term" value="C:cytoplasm"/>
    <property type="evidence" value="ECO:0007669"/>
    <property type="project" value="UniProtKB-SubCell"/>
</dbReference>
<organism evidence="18 19">
    <name type="scientific">Piscibacillus halophilus</name>
    <dbReference type="NCBI Taxonomy" id="571933"/>
    <lineage>
        <taxon>Bacteria</taxon>
        <taxon>Bacillati</taxon>
        <taxon>Bacillota</taxon>
        <taxon>Bacilli</taxon>
        <taxon>Bacillales</taxon>
        <taxon>Bacillaceae</taxon>
        <taxon>Piscibacillus</taxon>
    </lineage>
</organism>
<name>A0A1H9HZQ7_9BACI</name>
<feature type="domain" description="Histidine kinase" evidence="17">
    <location>
        <begin position="183"/>
        <end position="379"/>
    </location>
</feature>
<dbReference type="GO" id="GO:0000155">
    <property type="term" value="F:phosphorelay sensor kinase activity"/>
    <property type="evidence" value="ECO:0007669"/>
    <property type="project" value="UniProtKB-UniRule"/>
</dbReference>
<dbReference type="CDD" id="cd16917">
    <property type="entry name" value="HATPase_UhpB-NarQ-NarX-like"/>
    <property type="match status" value="1"/>
</dbReference>
<dbReference type="InterPro" id="IPR050482">
    <property type="entry name" value="Sensor_HK_TwoCompSys"/>
</dbReference>
<dbReference type="Pfam" id="PF07730">
    <property type="entry name" value="HisKA_3"/>
    <property type="match status" value="1"/>
</dbReference>
<dbReference type="PANTHER" id="PTHR24421">
    <property type="entry name" value="NITRATE/NITRITE SENSOR PROTEIN NARX-RELATED"/>
    <property type="match status" value="1"/>
</dbReference>
<dbReference type="Gene3D" id="3.30.565.10">
    <property type="entry name" value="Histidine kinase-like ATPase, C-terminal domain"/>
    <property type="match status" value="1"/>
</dbReference>
<keyword evidence="12 15" id="KW-0902">Two-component regulatory system</keyword>
<proteinExistence type="predicted"/>
<keyword evidence="16" id="KW-0175">Coiled coil</keyword>
<keyword evidence="15" id="KW-0904">Protein phosphatase</keyword>
<comment type="catalytic activity">
    <reaction evidence="1 15">
        <text>ATP + protein L-histidine = ADP + protein N-phospho-L-histidine.</text>
        <dbReference type="EC" id="2.7.13.3"/>
    </reaction>
</comment>
<dbReference type="GO" id="GO:0046983">
    <property type="term" value="F:protein dimerization activity"/>
    <property type="evidence" value="ECO:0007669"/>
    <property type="project" value="InterPro"/>
</dbReference>
<dbReference type="InterPro" id="IPR036890">
    <property type="entry name" value="HATPase_C_sf"/>
</dbReference>
<evidence type="ECO:0000313" key="18">
    <source>
        <dbReference type="EMBL" id="SEQ67655.1"/>
    </source>
</evidence>
<evidence type="ECO:0000256" key="3">
    <source>
        <dbReference type="ARBA" id="ARBA00004496"/>
    </source>
</evidence>
<dbReference type="InterPro" id="IPR011712">
    <property type="entry name" value="Sig_transdc_His_kin_sub3_dim/P"/>
</dbReference>
<dbReference type="InterPro" id="IPR008595">
    <property type="entry name" value="DegS"/>
</dbReference>
<dbReference type="OrthoDB" id="9781904at2"/>
<dbReference type="InterPro" id="IPR016381">
    <property type="entry name" value="Sig_transdc_His_kinase_DegS"/>
</dbReference>
<evidence type="ECO:0000256" key="10">
    <source>
        <dbReference type="ARBA" id="ARBA00022840"/>
    </source>
</evidence>
<keyword evidence="6 15" id="KW-0808">Transferase</keyword>
<keyword evidence="15" id="KW-0378">Hydrolase</keyword>
<comment type="subcellular location">
    <subcellularLocation>
        <location evidence="3 15">Cytoplasm</location>
    </subcellularLocation>
</comment>
<dbReference type="RefSeq" id="WP_091773942.1">
    <property type="nucleotide sequence ID" value="NZ_CAESCL010000003.1"/>
</dbReference>
<dbReference type="EC" id="3.1.3.-" evidence="15"/>
<feature type="coiled-coil region" evidence="16">
    <location>
        <begin position="33"/>
        <end position="81"/>
    </location>
</feature>
<evidence type="ECO:0000256" key="5">
    <source>
        <dbReference type="ARBA" id="ARBA00022490"/>
    </source>
</evidence>
<evidence type="ECO:0000256" key="7">
    <source>
        <dbReference type="ARBA" id="ARBA00022723"/>
    </source>
</evidence>
<evidence type="ECO:0000256" key="12">
    <source>
        <dbReference type="ARBA" id="ARBA00023012"/>
    </source>
</evidence>
<protein>
    <recommendedName>
        <fullName evidence="15">Signal transduction histidine-protein kinase/phosphatase DegS</fullName>
        <ecNumber evidence="15">2.7.13.3</ecNumber>
        <ecNumber evidence="15">3.1.3.-</ecNumber>
    </recommendedName>
</protein>
<evidence type="ECO:0000256" key="8">
    <source>
        <dbReference type="ARBA" id="ARBA00022741"/>
    </source>
</evidence>
<comment type="function">
    <text evidence="14">Member of the two-component regulatory system NreB/NreC involved in the control of dissimilatory nitrate/nitrite reduction in response to oxygen. NreB functions as a direct oxygen sensor histidine kinase which is autophosphorylated, in the absence of oxygen, probably at the conserved histidine residue, and transfers its phosphate group probably to a conserved aspartate residue of NreC. NreB/NreC activates the expression of the nitrate (narGHJI) and nitrite (nir) reductase operons, as well as the putative nitrate transporter gene narT.</text>
</comment>
<dbReference type="PROSITE" id="PS50109">
    <property type="entry name" value="HIS_KIN"/>
    <property type="match status" value="1"/>
</dbReference>
<dbReference type="PIRSF" id="PIRSF003169">
    <property type="entry name" value="STHK_DegS"/>
    <property type="match status" value="1"/>
</dbReference>
<dbReference type="SUPFAM" id="SSF55874">
    <property type="entry name" value="ATPase domain of HSP90 chaperone/DNA topoisomerase II/histidine kinase"/>
    <property type="match status" value="1"/>
</dbReference>
<evidence type="ECO:0000256" key="16">
    <source>
        <dbReference type="SAM" id="Coils"/>
    </source>
</evidence>
<dbReference type="GO" id="GO:0051539">
    <property type="term" value="F:4 iron, 4 sulfur cluster binding"/>
    <property type="evidence" value="ECO:0007669"/>
    <property type="project" value="UniProtKB-KW"/>
</dbReference>
<keyword evidence="19" id="KW-1185">Reference proteome</keyword>
<keyword evidence="13" id="KW-0411">Iron-sulfur</keyword>
<keyword evidence="5 15" id="KW-0963">Cytoplasm</keyword>
<comment type="cofactor">
    <cofactor evidence="2">
        <name>[4Fe-4S] cluster</name>
        <dbReference type="ChEBI" id="CHEBI:49883"/>
    </cofactor>
</comment>
<evidence type="ECO:0000259" key="17">
    <source>
        <dbReference type="PROSITE" id="PS50109"/>
    </source>
</evidence>
<dbReference type="PANTHER" id="PTHR24421:SF55">
    <property type="entry name" value="SENSOR HISTIDINE KINASE YDFH"/>
    <property type="match status" value="1"/>
</dbReference>
<dbReference type="InterPro" id="IPR004358">
    <property type="entry name" value="Sig_transdc_His_kin-like_C"/>
</dbReference>
<evidence type="ECO:0000256" key="13">
    <source>
        <dbReference type="ARBA" id="ARBA00023014"/>
    </source>
</evidence>
<dbReference type="SMART" id="SM00387">
    <property type="entry name" value="HATPase_c"/>
    <property type="match status" value="1"/>
</dbReference>